<organism evidence="11 12">
    <name type="scientific">Pseudonocardia xishanensis</name>
    <dbReference type="NCBI Taxonomy" id="630995"/>
    <lineage>
        <taxon>Bacteria</taxon>
        <taxon>Bacillati</taxon>
        <taxon>Actinomycetota</taxon>
        <taxon>Actinomycetes</taxon>
        <taxon>Pseudonocardiales</taxon>
        <taxon>Pseudonocardiaceae</taxon>
        <taxon>Pseudonocardia</taxon>
    </lineage>
</organism>
<dbReference type="RefSeq" id="WP_345421425.1">
    <property type="nucleotide sequence ID" value="NZ_BAABGT010000067.1"/>
</dbReference>
<gene>
    <name evidence="11" type="ORF">GCM10023175_43030</name>
</gene>
<dbReference type="PROSITE" id="PS50928">
    <property type="entry name" value="ABC_TM1"/>
    <property type="match status" value="1"/>
</dbReference>
<evidence type="ECO:0000259" key="10">
    <source>
        <dbReference type="PROSITE" id="PS50928"/>
    </source>
</evidence>
<dbReference type="Proteomes" id="UP001501598">
    <property type="component" value="Unassembled WGS sequence"/>
</dbReference>
<feature type="transmembrane region" description="Helical" evidence="8">
    <location>
        <begin position="77"/>
        <end position="100"/>
    </location>
</feature>
<evidence type="ECO:0000256" key="3">
    <source>
        <dbReference type="ARBA" id="ARBA00022448"/>
    </source>
</evidence>
<sequence>MTAVLQAGRPAAVRARTTERASGSRLATLILLVPAIVACGLLFVYPLVRIVVVSVTEPSLGLDNYLSLFTDGYTLRVLLRTLLVALGVAVLDLIMAYPFALAMTVCGPRTRAILFTIVLIPFWTSALAKNFGWMILFQRNGLVDRFLSGTFGIDYPLLGTTPAVLIAMTQVLLPFAVLPLYARLDQIDRRLLDAAQGLGATRLRAFRQIYLPLSMPGVVASGVLVFILSLGFYVTPALLGSPQQTLIAQLIMARVEQVLDFAGANAIGIFLLIVTMAMLLLSRQVSERAARRQARPPGGGGPGAAAGLPKGAMP</sequence>
<evidence type="ECO:0000313" key="11">
    <source>
        <dbReference type="EMBL" id="GAA4551356.1"/>
    </source>
</evidence>
<accession>A0ABP8RXC4</accession>
<reference evidence="12" key="1">
    <citation type="journal article" date="2019" name="Int. J. Syst. Evol. Microbiol.">
        <title>The Global Catalogue of Microorganisms (GCM) 10K type strain sequencing project: providing services to taxonomists for standard genome sequencing and annotation.</title>
        <authorList>
            <consortium name="The Broad Institute Genomics Platform"/>
            <consortium name="The Broad Institute Genome Sequencing Center for Infectious Disease"/>
            <person name="Wu L."/>
            <person name="Ma J."/>
        </authorList>
    </citation>
    <scope>NUCLEOTIDE SEQUENCE [LARGE SCALE GENOMIC DNA]</scope>
    <source>
        <strain evidence="12">JCM 17906</strain>
    </source>
</reference>
<evidence type="ECO:0000256" key="6">
    <source>
        <dbReference type="ARBA" id="ARBA00022989"/>
    </source>
</evidence>
<name>A0ABP8RXC4_9PSEU</name>
<feature type="compositionally biased region" description="Low complexity" evidence="9">
    <location>
        <begin position="305"/>
        <end position="314"/>
    </location>
</feature>
<comment type="similarity">
    <text evidence="2">Belongs to the binding-protein-dependent transport system permease family. CysTW subfamily.</text>
</comment>
<feature type="transmembrane region" description="Helical" evidence="8">
    <location>
        <begin position="261"/>
        <end position="282"/>
    </location>
</feature>
<dbReference type="SUPFAM" id="SSF161098">
    <property type="entry name" value="MetI-like"/>
    <property type="match status" value="1"/>
</dbReference>
<evidence type="ECO:0000256" key="5">
    <source>
        <dbReference type="ARBA" id="ARBA00022692"/>
    </source>
</evidence>
<dbReference type="Gene3D" id="1.10.3720.10">
    <property type="entry name" value="MetI-like"/>
    <property type="match status" value="1"/>
</dbReference>
<evidence type="ECO:0000256" key="2">
    <source>
        <dbReference type="ARBA" id="ARBA00007069"/>
    </source>
</evidence>
<feature type="transmembrane region" description="Helical" evidence="8">
    <location>
        <begin position="26"/>
        <end position="48"/>
    </location>
</feature>
<dbReference type="PANTHER" id="PTHR42929:SF5">
    <property type="entry name" value="ABC TRANSPORTER PERMEASE PROTEIN"/>
    <property type="match status" value="1"/>
</dbReference>
<keyword evidence="5 8" id="KW-0812">Transmembrane</keyword>
<comment type="caution">
    <text evidence="11">The sequence shown here is derived from an EMBL/GenBank/DDBJ whole genome shotgun (WGS) entry which is preliminary data.</text>
</comment>
<evidence type="ECO:0000256" key="8">
    <source>
        <dbReference type="RuleBase" id="RU363032"/>
    </source>
</evidence>
<keyword evidence="12" id="KW-1185">Reference proteome</keyword>
<evidence type="ECO:0000256" key="4">
    <source>
        <dbReference type="ARBA" id="ARBA00022475"/>
    </source>
</evidence>
<dbReference type="Pfam" id="PF00528">
    <property type="entry name" value="BPD_transp_1"/>
    <property type="match status" value="1"/>
</dbReference>
<keyword evidence="4" id="KW-1003">Cell membrane</keyword>
<dbReference type="InterPro" id="IPR035906">
    <property type="entry name" value="MetI-like_sf"/>
</dbReference>
<keyword evidence="3 8" id="KW-0813">Transport</keyword>
<keyword evidence="7 8" id="KW-0472">Membrane</keyword>
<feature type="region of interest" description="Disordered" evidence="9">
    <location>
        <begin position="290"/>
        <end position="314"/>
    </location>
</feature>
<evidence type="ECO:0000256" key="1">
    <source>
        <dbReference type="ARBA" id="ARBA00004651"/>
    </source>
</evidence>
<feature type="transmembrane region" description="Helical" evidence="8">
    <location>
        <begin position="157"/>
        <end position="182"/>
    </location>
</feature>
<feature type="transmembrane region" description="Helical" evidence="8">
    <location>
        <begin position="209"/>
        <end position="234"/>
    </location>
</feature>
<dbReference type="EMBL" id="BAABGT010000067">
    <property type="protein sequence ID" value="GAA4551356.1"/>
    <property type="molecule type" value="Genomic_DNA"/>
</dbReference>
<dbReference type="InterPro" id="IPR000515">
    <property type="entry name" value="MetI-like"/>
</dbReference>
<feature type="domain" description="ABC transmembrane type-1" evidence="10">
    <location>
        <begin position="78"/>
        <end position="282"/>
    </location>
</feature>
<evidence type="ECO:0000256" key="9">
    <source>
        <dbReference type="SAM" id="MobiDB-lite"/>
    </source>
</evidence>
<dbReference type="CDD" id="cd06261">
    <property type="entry name" value="TM_PBP2"/>
    <property type="match status" value="1"/>
</dbReference>
<comment type="subcellular location">
    <subcellularLocation>
        <location evidence="1 8">Cell membrane</location>
        <topology evidence="1 8">Multi-pass membrane protein</topology>
    </subcellularLocation>
</comment>
<dbReference type="PANTHER" id="PTHR42929">
    <property type="entry name" value="INNER MEMBRANE ABC TRANSPORTER PERMEASE PROTEIN YDCU-RELATED-RELATED"/>
    <property type="match status" value="1"/>
</dbReference>
<feature type="transmembrane region" description="Helical" evidence="8">
    <location>
        <begin position="112"/>
        <end position="137"/>
    </location>
</feature>
<protein>
    <submittedName>
        <fullName evidence="11">ABC transporter permease</fullName>
    </submittedName>
</protein>
<proteinExistence type="inferred from homology"/>
<evidence type="ECO:0000313" key="12">
    <source>
        <dbReference type="Proteomes" id="UP001501598"/>
    </source>
</evidence>
<keyword evidence="6 8" id="KW-1133">Transmembrane helix</keyword>
<evidence type="ECO:0000256" key="7">
    <source>
        <dbReference type="ARBA" id="ARBA00023136"/>
    </source>
</evidence>